<dbReference type="InterPro" id="IPR001584">
    <property type="entry name" value="Integrase_cat-core"/>
</dbReference>
<dbReference type="Proteomes" id="UP000614410">
    <property type="component" value="Unassembled WGS sequence"/>
</dbReference>
<comment type="caution">
    <text evidence="2">The sequence shown here is derived from an EMBL/GenBank/DDBJ whole genome shotgun (WGS) entry which is preliminary data.</text>
</comment>
<dbReference type="Pfam" id="PF13683">
    <property type="entry name" value="rve_3"/>
    <property type="match status" value="1"/>
</dbReference>
<proteinExistence type="predicted"/>
<accession>A0A934KQ09</accession>
<evidence type="ECO:0000313" key="3">
    <source>
        <dbReference type="Proteomes" id="UP000614410"/>
    </source>
</evidence>
<gene>
    <name evidence="2" type="ORF">JF887_06705</name>
</gene>
<reference evidence="2 3" key="1">
    <citation type="submission" date="2020-10" db="EMBL/GenBank/DDBJ databases">
        <title>Ca. Dormibacterota MAGs.</title>
        <authorList>
            <person name="Montgomery K."/>
        </authorList>
    </citation>
    <scope>NUCLEOTIDE SEQUENCE [LARGE SCALE GENOMIC DNA]</scope>
    <source>
        <strain evidence="2">Mitchell_Peninsula_5</strain>
    </source>
</reference>
<organism evidence="2 3">
    <name type="scientific">Candidatus Amunia macphersoniae</name>
    <dbReference type="NCBI Taxonomy" id="3127014"/>
    <lineage>
        <taxon>Bacteria</taxon>
        <taxon>Bacillati</taxon>
        <taxon>Candidatus Dormiibacterota</taxon>
        <taxon>Candidatus Dormibacteria</taxon>
        <taxon>Candidatus Aeolococcales</taxon>
        <taxon>Candidatus Aeolococcaceae</taxon>
        <taxon>Candidatus Amunia</taxon>
    </lineage>
</organism>
<feature type="domain" description="Integrase catalytic" evidence="1">
    <location>
        <begin position="7"/>
        <end position="50"/>
    </location>
</feature>
<protein>
    <submittedName>
        <fullName evidence="2">Transposase</fullName>
    </submittedName>
</protein>
<evidence type="ECO:0000313" key="2">
    <source>
        <dbReference type="EMBL" id="MBJ7609107.1"/>
    </source>
</evidence>
<dbReference type="GO" id="GO:0015074">
    <property type="term" value="P:DNA integration"/>
    <property type="evidence" value="ECO:0007669"/>
    <property type="project" value="InterPro"/>
</dbReference>
<dbReference type="EMBL" id="JAEKNN010000029">
    <property type="protein sequence ID" value="MBJ7609107.1"/>
    <property type="molecule type" value="Genomic_DNA"/>
</dbReference>
<evidence type="ECO:0000259" key="1">
    <source>
        <dbReference type="Pfam" id="PF13683"/>
    </source>
</evidence>
<sequence length="163" mass="18127">MPSSAASRAREYLAKQVPASSLAVLQAQLDTFRAYYNQHRPHRALAGQTPLHAFHARVKAGPLTASSPAHYRVRHDRVDKTGRVTLRYLSRLHHIGIGAAYKHQRITLLVTNKDVRVLADDGSLIRALVLDPSRDYQPLGTPSGRRPGPRLVDDVLRQVSLMS</sequence>
<name>A0A934KQ09_9BACT</name>
<dbReference type="AlphaFoldDB" id="A0A934KQ09"/>